<name>A0ABU6TPS0_9FABA</name>
<sequence length="221" mass="26018">MMDRIRDLSYMTLGVVSVHRKKEYRKVAGSGLLGKEHGAEGDRPSQRRRDYLGDARKLLQDFDSIRGYSWGSAYLAHLYRALCHASRWNRWLRRHDYRLMPMRDFRVEIDAITSPYGINSYGGHIGAWFFLTGYMKTCPFPSSVARCCPSNRVMRQFGYNQTRPADPEDVGEDHCIVLRRNQHHDWSDLLSKWVDKWQDREQTCLRGQPINSFANHDHYME</sequence>
<dbReference type="PANTHER" id="PTHR46033">
    <property type="entry name" value="PROTEIN MAIN-LIKE 2"/>
    <property type="match status" value="1"/>
</dbReference>
<reference evidence="1 2" key="1">
    <citation type="journal article" date="2023" name="Plants (Basel)">
        <title>Bridging the Gap: Combining Genomics and Transcriptomics Approaches to Understand Stylosanthes scabra, an Orphan Legume from the Brazilian Caatinga.</title>
        <authorList>
            <person name="Ferreira-Neto J.R.C."/>
            <person name="da Silva M.D."/>
            <person name="Binneck E."/>
            <person name="de Melo N.F."/>
            <person name="da Silva R.H."/>
            <person name="de Melo A.L.T.M."/>
            <person name="Pandolfi V."/>
            <person name="Bustamante F.O."/>
            <person name="Brasileiro-Vidal A.C."/>
            <person name="Benko-Iseppon A.M."/>
        </authorList>
    </citation>
    <scope>NUCLEOTIDE SEQUENCE [LARGE SCALE GENOMIC DNA]</scope>
    <source>
        <tissue evidence="1">Leaves</tissue>
    </source>
</reference>
<accession>A0ABU6TPS0</accession>
<protein>
    <submittedName>
        <fullName evidence="1">Uncharacterized protein</fullName>
    </submittedName>
</protein>
<keyword evidence="2" id="KW-1185">Reference proteome</keyword>
<organism evidence="1 2">
    <name type="scientific">Stylosanthes scabra</name>
    <dbReference type="NCBI Taxonomy" id="79078"/>
    <lineage>
        <taxon>Eukaryota</taxon>
        <taxon>Viridiplantae</taxon>
        <taxon>Streptophyta</taxon>
        <taxon>Embryophyta</taxon>
        <taxon>Tracheophyta</taxon>
        <taxon>Spermatophyta</taxon>
        <taxon>Magnoliopsida</taxon>
        <taxon>eudicotyledons</taxon>
        <taxon>Gunneridae</taxon>
        <taxon>Pentapetalae</taxon>
        <taxon>rosids</taxon>
        <taxon>fabids</taxon>
        <taxon>Fabales</taxon>
        <taxon>Fabaceae</taxon>
        <taxon>Papilionoideae</taxon>
        <taxon>50 kb inversion clade</taxon>
        <taxon>dalbergioids sensu lato</taxon>
        <taxon>Dalbergieae</taxon>
        <taxon>Pterocarpus clade</taxon>
        <taxon>Stylosanthes</taxon>
    </lineage>
</organism>
<evidence type="ECO:0000313" key="1">
    <source>
        <dbReference type="EMBL" id="MED6150827.1"/>
    </source>
</evidence>
<dbReference type="InterPro" id="IPR044824">
    <property type="entry name" value="MAIN-like"/>
</dbReference>
<gene>
    <name evidence="1" type="ORF">PIB30_076255</name>
</gene>
<dbReference type="Proteomes" id="UP001341840">
    <property type="component" value="Unassembled WGS sequence"/>
</dbReference>
<dbReference type="PANTHER" id="PTHR46033:SF8">
    <property type="entry name" value="PROTEIN MAINTENANCE OF MERISTEMS-LIKE"/>
    <property type="match status" value="1"/>
</dbReference>
<proteinExistence type="predicted"/>
<comment type="caution">
    <text evidence="1">The sequence shown here is derived from an EMBL/GenBank/DDBJ whole genome shotgun (WGS) entry which is preliminary data.</text>
</comment>
<dbReference type="EMBL" id="JASCZI010091615">
    <property type="protein sequence ID" value="MED6150827.1"/>
    <property type="molecule type" value="Genomic_DNA"/>
</dbReference>
<evidence type="ECO:0000313" key="2">
    <source>
        <dbReference type="Proteomes" id="UP001341840"/>
    </source>
</evidence>